<sequence length="72" mass="8003">MAASAVEKLKNLWDSQVNDEEQWALNYVRTLNIPAPLLALFMNWCGALCLFESVVLGQVILLLLRGLRSGVS</sequence>
<protein>
    <submittedName>
        <fullName evidence="2">Uncharacterized protein</fullName>
    </submittedName>
</protein>
<dbReference type="EMBL" id="RWGY01000004">
    <property type="protein sequence ID" value="TVU46230.1"/>
    <property type="molecule type" value="Genomic_DNA"/>
</dbReference>
<keyword evidence="1" id="KW-1133">Transmembrane helix</keyword>
<accession>A0A5J9WFN9</accession>
<gene>
    <name evidence="2" type="ORF">EJB05_05751</name>
</gene>
<name>A0A5J9WFN9_9POAL</name>
<dbReference type="Proteomes" id="UP000324897">
    <property type="component" value="Chromosome 5"/>
</dbReference>
<reference evidence="2 3" key="1">
    <citation type="journal article" date="2019" name="Sci. Rep.">
        <title>A high-quality genome of Eragrostis curvula grass provides insights into Poaceae evolution and supports new strategies to enhance forage quality.</title>
        <authorList>
            <person name="Carballo J."/>
            <person name="Santos B.A.C.M."/>
            <person name="Zappacosta D."/>
            <person name="Garbus I."/>
            <person name="Selva J.P."/>
            <person name="Gallo C.A."/>
            <person name="Diaz A."/>
            <person name="Albertini E."/>
            <person name="Caccamo M."/>
            <person name="Echenique V."/>
        </authorList>
    </citation>
    <scope>NUCLEOTIDE SEQUENCE [LARGE SCALE GENOMIC DNA]</scope>
    <source>
        <strain evidence="3">cv. Victoria</strain>
        <tissue evidence="2">Leaf</tissue>
    </source>
</reference>
<keyword evidence="1" id="KW-0472">Membrane</keyword>
<comment type="caution">
    <text evidence="2">The sequence shown here is derived from an EMBL/GenBank/DDBJ whole genome shotgun (WGS) entry which is preliminary data.</text>
</comment>
<keyword evidence="1" id="KW-0812">Transmembrane</keyword>
<feature type="transmembrane region" description="Helical" evidence="1">
    <location>
        <begin position="41"/>
        <end position="64"/>
    </location>
</feature>
<feature type="non-terminal residue" evidence="2">
    <location>
        <position position="1"/>
    </location>
</feature>
<evidence type="ECO:0000313" key="2">
    <source>
        <dbReference type="EMBL" id="TVU46230.1"/>
    </source>
</evidence>
<evidence type="ECO:0000313" key="3">
    <source>
        <dbReference type="Proteomes" id="UP000324897"/>
    </source>
</evidence>
<dbReference type="AlphaFoldDB" id="A0A5J9WFN9"/>
<proteinExistence type="predicted"/>
<dbReference type="Gramene" id="TVU46230">
    <property type="protein sequence ID" value="TVU46230"/>
    <property type="gene ID" value="EJB05_05751"/>
</dbReference>
<dbReference type="OrthoDB" id="5514856at2759"/>
<evidence type="ECO:0000256" key="1">
    <source>
        <dbReference type="SAM" id="Phobius"/>
    </source>
</evidence>
<keyword evidence="3" id="KW-1185">Reference proteome</keyword>
<organism evidence="2 3">
    <name type="scientific">Eragrostis curvula</name>
    <name type="common">weeping love grass</name>
    <dbReference type="NCBI Taxonomy" id="38414"/>
    <lineage>
        <taxon>Eukaryota</taxon>
        <taxon>Viridiplantae</taxon>
        <taxon>Streptophyta</taxon>
        <taxon>Embryophyta</taxon>
        <taxon>Tracheophyta</taxon>
        <taxon>Spermatophyta</taxon>
        <taxon>Magnoliopsida</taxon>
        <taxon>Liliopsida</taxon>
        <taxon>Poales</taxon>
        <taxon>Poaceae</taxon>
        <taxon>PACMAD clade</taxon>
        <taxon>Chloridoideae</taxon>
        <taxon>Eragrostideae</taxon>
        <taxon>Eragrostidinae</taxon>
        <taxon>Eragrostis</taxon>
    </lineage>
</organism>